<dbReference type="GO" id="GO:0005634">
    <property type="term" value="C:nucleus"/>
    <property type="evidence" value="ECO:0007669"/>
    <property type="project" value="GOC"/>
</dbReference>
<dbReference type="Proteomes" id="UP000076842">
    <property type="component" value="Unassembled WGS sequence"/>
</dbReference>
<organism evidence="6 7">
    <name type="scientific">Calocera cornea HHB12733</name>
    <dbReference type="NCBI Taxonomy" id="1353952"/>
    <lineage>
        <taxon>Eukaryota</taxon>
        <taxon>Fungi</taxon>
        <taxon>Dikarya</taxon>
        <taxon>Basidiomycota</taxon>
        <taxon>Agaricomycotina</taxon>
        <taxon>Dacrymycetes</taxon>
        <taxon>Dacrymycetales</taxon>
        <taxon>Dacrymycetaceae</taxon>
        <taxon>Calocera</taxon>
    </lineage>
</organism>
<dbReference type="SMART" id="SM00195">
    <property type="entry name" value="DSPc"/>
    <property type="match status" value="1"/>
</dbReference>
<keyword evidence="7" id="KW-1185">Reference proteome</keyword>
<dbReference type="PROSITE" id="PS00383">
    <property type="entry name" value="TYR_PHOSPHATASE_1"/>
    <property type="match status" value="1"/>
</dbReference>
<keyword evidence="1" id="KW-0378">Hydrolase</keyword>
<dbReference type="CDD" id="cd14516">
    <property type="entry name" value="DSP_fungal_PPS1"/>
    <property type="match status" value="1"/>
</dbReference>
<feature type="region of interest" description="Disordered" evidence="3">
    <location>
        <begin position="466"/>
        <end position="491"/>
    </location>
</feature>
<feature type="compositionally biased region" description="Low complexity" evidence="3">
    <location>
        <begin position="199"/>
        <end position="216"/>
    </location>
</feature>
<evidence type="ECO:0000256" key="2">
    <source>
        <dbReference type="ARBA" id="ARBA00022912"/>
    </source>
</evidence>
<dbReference type="Pfam" id="PF00782">
    <property type="entry name" value="DSPc"/>
    <property type="match status" value="1"/>
</dbReference>
<dbReference type="InterPro" id="IPR016130">
    <property type="entry name" value="Tyr_Pase_AS"/>
</dbReference>
<proteinExistence type="predicted"/>
<dbReference type="EMBL" id="KV423960">
    <property type="protein sequence ID" value="KZT57693.1"/>
    <property type="molecule type" value="Genomic_DNA"/>
</dbReference>
<accession>A0A165G7H4</accession>
<dbReference type="GO" id="GO:0033260">
    <property type="term" value="P:nuclear DNA replication"/>
    <property type="evidence" value="ECO:0007669"/>
    <property type="project" value="InterPro"/>
</dbReference>
<evidence type="ECO:0000256" key="3">
    <source>
        <dbReference type="SAM" id="MobiDB-lite"/>
    </source>
</evidence>
<dbReference type="AlphaFoldDB" id="A0A165G7H4"/>
<dbReference type="InParanoid" id="A0A165G7H4"/>
<evidence type="ECO:0000259" key="5">
    <source>
        <dbReference type="PROSITE" id="PS50056"/>
    </source>
</evidence>
<keyword evidence="2" id="KW-0904">Protein phosphatase</keyword>
<dbReference type="InterPro" id="IPR020422">
    <property type="entry name" value="TYR_PHOSPHATASE_DUAL_dom"/>
</dbReference>
<dbReference type="PROSITE" id="PS50054">
    <property type="entry name" value="TYR_PHOSPHATASE_DUAL"/>
    <property type="match status" value="1"/>
</dbReference>
<dbReference type="InterPro" id="IPR029021">
    <property type="entry name" value="Prot-tyrosine_phosphatase-like"/>
</dbReference>
<evidence type="ECO:0000256" key="1">
    <source>
        <dbReference type="ARBA" id="ARBA00022801"/>
    </source>
</evidence>
<dbReference type="InterPro" id="IPR047949">
    <property type="entry name" value="PPS1_DSP"/>
</dbReference>
<feature type="region of interest" description="Disordered" evidence="3">
    <location>
        <begin position="1"/>
        <end position="25"/>
    </location>
</feature>
<dbReference type="PROSITE" id="PS50056">
    <property type="entry name" value="TYR_PHOSPHATASE_2"/>
    <property type="match status" value="1"/>
</dbReference>
<evidence type="ECO:0000259" key="4">
    <source>
        <dbReference type="PROSITE" id="PS50054"/>
    </source>
</evidence>
<reference evidence="6 7" key="1">
    <citation type="journal article" date="2016" name="Mol. Biol. Evol.">
        <title>Comparative Genomics of Early-Diverging Mushroom-Forming Fungi Provides Insights into the Origins of Lignocellulose Decay Capabilities.</title>
        <authorList>
            <person name="Nagy L.G."/>
            <person name="Riley R."/>
            <person name="Tritt A."/>
            <person name="Adam C."/>
            <person name="Daum C."/>
            <person name="Floudas D."/>
            <person name="Sun H."/>
            <person name="Yadav J.S."/>
            <person name="Pangilinan J."/>
            <person name="Larsson K.H."/>
            <person name="Matsuura K."/>
            <person name="Barry K."/>
            <person name="Labutti K."/>
            <person name="Kuo R."/>
            <person name="Ohm R.A."/>
            <person name="Bhattacharya S.S."/>
            <person name="Shirouzu T."/>
            <person name="Yoshinaga Y."/>
            <person name="Martin F.M."/>
            <person name="Grigoriev I.V."/>
            <person name="Hibbett D.S."/>
        </authorList>
    </citation>
    <scope>NUCLEOTIDE SEQUENCE [LARGE SCALE GENOMIC DNA]</scope>
    <source>
        <strain evidence="6 7">HHB12733</strain>
    </source>
</reference>
<feature type="compositionally biased region" description="Acidic residues" evidence="3">
    <location>
        <begin position="144"/>
        <end position="168"/>
    </location>
</feature>
<feature type="compositionally biased region" description="Low complexity" evidence="3">
    <location>
        <begin position="514"/>
        <end position="526"/>
    </location>
</feature>
<protein>
    <submittedName>
        <fullName evidence="6">Uncharacterized protein</fullName>
    </submittedName>
</protein>
<name>A0A165G7H4_9BASI</name>
<dbReference type="InterPro" id="IPR000387">
    <property type="entry name" value="Tyr_Pase_dom"/>
</dbReference>
<feature type="compositionally biased region" description="Pro residues" evidence="3">
    <location>
        <begin position="12"/>
        <end position="21"/>
    </location>
</feature>
<gene>
    <name evidence="6" type="ORF">CALCODRAFT_469527</name>
</gene>
<dbReference type="GO" id="GO:0008138">
    <property type="term" value="F:protein tyrosine/serine/threonine phosphatase activity"/>
    <property type="evidence" value="ECO:0007669"/>
    <property type="project" value="InterPro"/>
</dbReference>
<feature type="domain" description="Tyrosine-protein phosphatase" evidence="4">
    <location>
        <begin position="786"/>
        <end position="961"/>
    </location>
</feature>
<evidence type="ECO:0000313" key="6">
    <source>
        <dbReference type="EMBL" id="KZT57693.1"/>
    </source>
</evidence>
<feature type="region of interest" description="Disordered" evidence="3">
    <location>
        <begin position="503"/>
        <end position="542"/>
    </location>
</feature>
<sequence length="997" mass="109074">MSVSADNTDTLAPPPSKPSSPAPSLLAAINPELPVEGVQYPPGFLDSLKLIHDRPGPFTPIRAINADQLAQLRLIAATADVPDAVLFPYLHGLDGDNEAQNQFFAQQAMIARGPSTAHTNSFLIPHYRGLVCVAAEEHEKESDWVDEDEDSMMDDSDDDFYDEDDAMSDEARGHETDNSTPPDADAVPSLDHSREASEESSTSASSTPNTDSPPASVFGQSLPSPASALERNGQKLVPGSISRGATTTFQSAITPLLTSSFRAADLLIDPTSDNAEFINPRIPDGISLRNFGIQVGKYVSLADIVVYSAGGLTNAAINTAKRFKHAIERKAAERHQRWPDVPLVAYNVFVVTDPFNVIEQKYPHLVAIDSHGLSKNKVDFLAREKEEMRNLTRASEISPHVWLGNTMDAPMPFRATSADPFDPTGNDGLYDICIECHEGVPFPTSSHVRQAEEHLRNLDERWSQHCVATGSPGRKRISSPPLSPKSPVSPTTSAILELSELHFTRSKSGPPTPLTLSGSTSPSETPRVSRREPSLKPRPAPNPMSAIHLLFPSSPPSTQNTLSQLMPFLEFLERAINPEWTPSSRYGSGRPSSAGSKTGQFRPSRPLKVLIYSADGYTESSFLALCWLMHHLELSLPEAYLDLQVEKHRSFFVYTNELGVLRRIEGKMQEDRANDAASVVSAEQVAATITTGPRELGVLTSGPGAAVGKKWRIGSQWRTRSQSNAAAQPMSSLMSSSVPTTPLDAELSIVPKSKVSRRPRASTSPSLPGFPDHQIWFDDPRFDGSFPSRVLPFLYLGNLNHASNAYMLHALGITHVVSVGECALVPPVGHGENGTGFNLVCPVTHSLAGRGSLWMEEREGRIKVLDIKGVCDDGIDSLRPQIRPIVEWIDKARAEGGKVLVHCRVGVSRSATVTIAYVMKHLKCSLVEAYLMVRSRRLSVLIQPNMRLLYNLCGWEIELAQDEIQASNAPETYGMEQRLSWPYLAKEVHTLNERYLS</sequence>
<dbReference type="PANTHER" id="PTHR47550:SF1">
    <property type="entry name" value="DUAL SPECIFICITY PROTEIN PHOSPHATASE PPS1"/>
    <property type="match status" value="1"/>
</dbReference>
<feature type="compositionally biased region" description="Polar residues" evidence="3">
    <location>
        <begin position="1"/>
        <end position="10"/>
    </location>
</feature>
<dbReference type="Gene3D" id="3.90.190.10">
    <property type="entry name" value="Protein tyrosine phosphatase superfamily"/>
    <property type="match status" value="2"/>
</dbReference>
<evidence type="ECO:0000313" key="7">
    <source>
        <dbReference type="Proteomes" id="UP000076842"/>
    </source>
</evidence>
<dbReference type="InterPro" id="IPR000340">
    <property type="entry name" value="Dual-sp_phosphatase_cat-dom"/>
</dbReference>
<dbReference type="STRING" id="1353952.A0A165G7H4"/>
<feature type="region of interest" description="Disordered" evidence="3">
    <location>
        <begin position="139"/>
        <end position="227"/>
    </location>
</feature>
<dbReference type="OrthoDB" id="273181at2759"/>
<dbReference type="InterPro" id="IPR053239">
    <property type="entry name" value="Dual_spec_PTase"/>
</dbReference>
<dbReference type="SUPFAM" id="SSF52799">
    <property type="entry name" value="(Phosphotyrosine protein) phosphatases II"/>
    <property type="match status" value="2"/>
</dbReference>
<feature type="domain" description="Tyrosine specific protein phosphatases" evidence="5">
    <location>
        <begin position="883"/>
        <end position="948"/>
    </location>
</feature>
<dbReference type="PANTHER" id="PTHR47550">
    <property type="entry name" value="DUAL SPECIFICITY PROTEIN PHOSPHATASE PPS1"/>
    <property type="match status" value="1"/>
</dbReference>